<evidence type="ECO:0000313" key="3">
    <source>
        <dbReference type="EMBL" id="MBF8437331.1"/>
    </source>
</evidence>
<proteinExistence type="predicted"/>
<organism evidence="3 4">
    <name type="scientific">Halonatronomonas betaini</name>
    <dbReference type="NCBI Taxonomy" id="2778430"/>
    <lineage>
        <taxon>Bacteria</taxon>
        <taxon>Bacillati</taxon>
        <taxon>Bacillota</taxon>
        <taxon>Clostridia</taxon>
        <taxon>Halanaerobiales</taxon>
        <taxon>Halarsenatibacteraceae</taxon>
        <taxon>Halonatronomonas</taxon>
    </lineage>
</organism>
<accession>A0A931ASZ2</accession>
<feature type="domain" description="HD" evidence="1">
    <location>
        <begin position="231"/>
        <end position="355"/>
    </location>
</feature>
<evidence type="ECO:0000313" key="4">
    <source>
        <dbReference type="Proteomes" id="UP000621436"/>
    </source>
</evidence>
<dbReference type="CDD" id="cd00077">
    <property type="entry name" value="HDc"/>
    <property type="match status" value="2"/>
</dbReference>
<dbReference type="Proteomes" id="UP000621436">
    <property type="component" value="Unassembled WGS sequence"/>
</dbReference>
<dbReference type="InterPro" id="IPR037522">
    <property type="entry name" value="HD_GYP_dom"/>
</dbReference>
<gene>
    <name evidence="3" type="ORF">I0Q91_09590</name>
</gene>
<comment type="caution">
    <text evidence="3">The sequence shown here is derived from an EMBL/GenBank/DDBJ whole genome shotgun (WGS) entry which is preliminary data.</text>
</comment>
<dbReference type="AlphaFoldDB" id="A0A931ASZ2"/>
<dbReference type="SUPFAM" id="SSF109604">
    <property type="entry name" value="HD-domain/PDEase-like"/>
    <property type="match status" value="2"/>
</dbReference>
<feature type="domain" description="HD-GYP" evidence="2">
    <location>
        <begin position="209"/>
        <end position="407"/>
    </location>
</feature>
<dbReference type="PROSITE" id="PS51831">
    <property type="entry name" value="HD"/>
    <property type="match status" value="1"/>
</dbReference>
<dbReference type="InterPro" id="IPR006675">
    <property type="entry name" value="HDIG_dom"/>
</dbReference>
<dbReference type="InterPro" id="IPR003607">
    <property type="entry name" value="HD/PDEase_dom"/>
</dbReference>
<name>A0A931ASZ2_9FIRM</name>
<dbReference type="PROSITE" id="PS51832">
    <property type="entry name" value="HD_GYP"/>
    <property type="match status" value="1"/>
</dbReference>
<dbReference type="InterPro" id="IPR006674">
    <property type="entry name" value="HD_domain"/>
</dbReference>
<dbReference type="RefSeq" id="WP_270454303.1">
    <property type="nucleotide sequence ID" value="NZ_JADPIE010000005.1"/>
</dbReference>
<reference evidence="3" key="1">
    <citation type="submission" date="2020-11" db="EMBL/GenBank/DDBJ databases">
        <title>Halonatronomonas betainensis gen. nov., sp. nov. a novel haloalkaliphilic representative of the family Halanaerobiacae capable of betaine degradation.</title>
        <authorList>
            <person name="Boltyanskaya Y."/>
            <person name="Kevbrin V."/>
            <person name="Detkova E."/>
            <person name="Grouzdev D.S."/>
            <person name="Koziaeva V."/>
            <person name="Zhilina T."/>
        </authorList>
    </citation>
    <scope>NUCLEOTIDE SEQUENCE</scope>
    <source>
        <strain evidence="3">Z-7014</strain>
    </source>
</reference>
<dbReference type="PANTHER" id="PTHR43155:SF1">
    <property type="entry name" value="3'3'-CGAMP-SPECIFIC PHOSPHODIESTERASE 1"/>
    <property type="match status" value="1"/>
</dbReference>
<dbReference type="Pfam" id="PF01966">
    <property type="entry name" value="HD"/>
    <property type="match status" value="1"/>
</dbReference>
<dbReference type="PANTHER" id="PTHR43155">
    <property type="entry name" value="CYCLIC DI-GMP PHOSPHODIESTERASE PA4108-RELATED"/>
    <property type="match status" value="1"/>
</dbReference>
<dbReference type="Gene3D" id="1.10.3210.10">
    <property type="entry name" value="Hypothetical protein af1432"/>
    <property type="match status" value="2"/>
</dbReference>
<dbReference type="NCBIfam" id="TIGR00277">
    <property type="entry name" value="HDIG"/>
    <property type="match status" value="2"/>
</dbReference>
<sequence length="418" mass="48235">MNHNKYLPIHKLIMSVAHATKIVDQAVFNHHQQVAYTTLRLARKLEYQDSSIHNLLVASLLHDIGMFAIASKIELLKFEYRHTKHADIGASLLEKYPFFPEAAPIIRYHHLAWQDGEGEFHGERSVPEESHLLHLSDRVSLMVDDKSNILDQKNNIINYLEERTPTVFKQKDLKALKAMEDDFWFSLVNPVVMRIELEDEFTKYDGFISKKQSMDLAKFYSKIIDYRSKFTSTHSLGVAKTARHLANKLGWPKEDLDDMELAGYLHDLGKLAIPSDILNKKGSLSESEYNLIKSHTYHTYHILHPIKVKKINKIKRWAANHHEHLDGSGYPFGLSSDKLCTGSRVMMVADKFTALTEDRPYRKGMSQKQVTNILNDLADSGKIDKGMVNLLLEDYNSFDHMRSEIQNNREKEYSKLVN</sequence>
<keyword evidence="4" id="KW-1185">Reference proteome</keyword>
<dbReference type="Pfam" id="PF13487">
    <property type="entry name" value="HD_5"/>
    <property type="match status" value="1"/>
</dbReference>
<protein>
    <submittedName>
        <fullName evidence="3">HD domain-containing protein</fullName>
    </submittedName>
</protein>
<evidence type="ECO:0000259" key="1">
    <source>
        <dbReference type="PROSITE" id="PS51831"/>
    </source>
</evidence>
<evidence type="ECO:0000259" key="2">
    <source>
        <dbReference type="PROSITE" id="PS51832"/>
    </source>
</evidence>
<dbReference type="EMBL" id="JADPIE010000005">
    <property type="protein sequence ID" value="MBF8437331.1"/>
    <property type="molecule type" value="Genomic_DNA"/>
</dbReference>
<dbReference type="SMART" id="SM00471">
    <property type="entry name" value="HDc"/>
    <property type="match status" value="2"/>
</dbReference>